<dbReference type="InterPro" id="IPR057601">
    <property type="entry name" value="Oar-like_b-barrel"/>
</dbReference>
<keyword evidence="4" id="KW-0732">Signal</keyword>
<dbReference type="SUPFAM" id="SSF49452">
    <property type="entry name" value="Starch-binding domain-like"/>
    <property type="match status" value="1"/>
</dbReference>
<evidence type="ECO:0000313" key="7">
    <source>
        <dbReference type="EMBL" id="AMY12705.1"/>
    </source>
</evidence>
<evidence type="ECO:0000313" key="8">
    <source>
        <dbReference type="Proteomes" id="UP000076079"/>
    </source>
</evidence>
<sequence precursor="true">MRGKLLALMAMLGLVFGSASAMAQAPTGDIVGRVVDASGAVLPGVVVTVSGGALIQPQSAVTGNTGTYLFSGLQPGDTYTVKFELTGFRTMVVERVAVSVGGNTTTNATLEVSALQETVTVSSEAPLVDTRKTGTKTNFTQEQLQNVPSARDPWVMLERTPGIAMDRANVGGSQSGQQSGYISRGAAGANNKWMLDGVDISDTVATGSTAVYYDFDMLQEMQISTGGNDVTQQTGGVGINLVTKSGSDTIRGSGRYYWTDESLGSTNITEDLRAQGARSGAPIQNIKDYGIEGGGPIWKGRAWFWGSYAKNDINVGVVNFYKKEAGCPVNAADPLAQSLSIEEINNCLNTDQTLLDTYNIKGSALLFSGNTFTWHSNYNKKGRNARDASDTRPFETTYIQSGPVWTHKASDRHVINDRWVAEAAYAHVAGGFDLLFQDPSYRAVQPLYDIATTRWERSYDESVFERPATSVALNTNYFRPATLGGDHSFKIGYTFRNTPTTSTTVYGGDVTAQTRNSAAERARFWRSSALDYALSTHSVFAQDTYTRNKWTLTAGLRWDRQDDSAHGSSVESNPLIPQWLPGIDFQGADAGVTFSNWSPRLGVAYDLFGDSRTVVRSSFSVYYGQIGPGNLSGTLNPVTAASITFPWNDSNGDRFVQLNEVTLTRAAVIAFDGNYNPDNPGFLGTTNTVDPDLKNEKTVEYTGTIDHQLSSKMAVSLSYIYRQYSDFRFSQRVGIAASDWAPVTYQPTCAAGVPSCPQLTYFQPNISIPGTQRLVNRGGYARDFNGIEAVFTKRMSDRWMLDTNYAYNSAVDNFDSVQGYSTSFDPTNLGIYNGQQYAVEAGGSGIDNVFVNGKHLFKVAGVYTAPWDINIGGTYNFRTGYLFPQRILSPNRTGAAGTVNLILEPFGESRYDSFQMVDARVAKRFNFGRRSVEGSLDFFNVGNVNTVLTRNLNQAASTANQVTGIVAPRVLRLGVRVLF</sequence>
<proteinExistence type="predicted"/>
<reference evidence="7 8" key="1">
    <citation type="journal article" date="2016" name="Genome Announc.">
        <title>First Complete Genome Sequence of a Subdivision 6 Acidobacterium Strain.</title>
        <authorList>
            <person name="Huang S."/>
            <person name="Vieira S."/>
            <person name="Bunk B."/>
            <person name="Riedel T."/>
            <person name="Sproer C."/>
            <person name="Overmann J."/>
        </authorList>
    </citation>
    <scope>NUCLEOTIDE SEQUENCE [LARGE SCALE GENOMIC DNA]</scope>
    <source>
        <strain evidence="8">DSM 100886 HEG_-6_39</strain>
    </source>
</reference>
<evidence type="ECO:0000256" key="2">
    <source>
        <dbReference type="ARBA" id="ARBA00023136"/>
    </source>
</evidence>
<protein>
    <submittedName>
        <fullName evidence="7">Uncharacterized protein</fullName>
    </submittedName>
</protein>
<gene>
    <name evidence="7" type="ORF">LuPra_05987</name>
</gene>
<evidence type="ECO:0000259" key="6">
    <source>
        <dbReference type="Pfam" id="PF25183"/>
    </source>
</evidence>
<dbReference type="GO" id="GO:0009279">
    <property type="term" value="C:cell outer membrane"/>
    <property type="evidence" value="ECO:0007669"/>
    <property type="project" value="UniProtKB-SubCell"/>
</dbReference>
<dbReference type="InterPro" id="IPR013784">
    <property type="entry name" value="Carb-bd-like_fold"/>
</dbReference>
<evidence type="ECO:0000259" key="5">
    <source>
        <dbReference type="Pfam" id="PF07715"/>
    </source>
</evidence>
<dbReference type="InterPro" id="IPR012910">
    <property type="entry name" value="Plug_dom"/>
</dbReference>
<dbReference type="InterPro" id="IPR036942">
    <property type="entry name" value="Beta-barrel_TonB_sf"/>
</dbReference>
<comment type="subcellular location">
    <subcellularLocation>
        <location evidence="1">Cell outer membrane</location>
    </subcellularLocation>
</comment>
<dbReference type="Gene3D" id="2.60.40.1120">
    <property type="entry name" value="Carboxypeptidase-like, regulatory domain"/>
    <property type="match status" value="1"/>
</dbReference>
<dbReference type="Pfam" id="PF07715">
    <property type="entry name" value="Plug"/>
    <property type="match status" value="1"/>
</dbReference>
<dbReference type="GO" id="GO:0030246">
    <property type="term" value="F:carbohydrate binding"/>
    <property type="evidence" value="ECO:0007669"/>
    <property type="project" value="InterPro"/>
</dbReference>
<dbReference type="KEGG" id="abac:LuPra_05987"/>
<feature type="domain" description="TonB-dependent receptor plug" evidence="5">
    <location>
        <begin position="133"/>
        <end position="238"/>
    </location>
</feature>
<dbReference type="STRING" id="1855912.LuPra_05987"/>
<keyword evidence="3" id="KW-0998">Cell outer membrane</keyword>
<dbReference type="RefSeq" id="WP_162472860.1">
    <property type="nucleotide sequence ID" value="NZ_CP015136.1"/>
</dbReference>
<dbReference type="Gene3D" id="2.170.130.10">
    <property type="entry name" value="TonB-dependent receptor, plug domain"/>
    <property type="match status" value="1"/>
</dbReference>
<reference evidence="8" key="2">
    <citation type="submission" date="2016-04" db="EMBL/GenBank/DDBJ databases">
        <title>First Complete Genome Sequence of a Subdivision 6 Acidobacterium.</title>
        <authorList>
            <person name="Huang S."/>
            <person name="Vieira S."/>
            <person name="Bunk B."/>
            <person name="Riedel T."/>
            <person name="Sproeer C."/>
            <person name="Overmann J."/>
        </authorList>
    </citation>
    <scope>NUCLEOTIDE SEQUENCE [LARGE SCALE GENOMIC DNA]</scope>
    <source>
        <strain evidence="8">DSM 100886 HEG_-6_39</strain>
    </source>
</reference>
<keyword evidence="8" id="KW-1185">Reference proteome</keyword>
<name>A0A143PVI7_LUTPR</name>
<organism evidence="7 8">
    <name type="scientific">Luteitalea pratensis</name>
    <dbReference type="NCBI Taxonomy" id="1855912"/>
    <lineage>
        <taxon>Bacteria</taxon>
        <taxon>Pseudomonadati</taxon>
        <taxon>Acidobacteriota</taxon>
        <taxon>Vicinamibacteria</taxon>
        <taxon>Vicinamibacterales</taxon>
        <taxon>Vicinamibacteraceae</taxon>
        <taxon>Luteitalea</taxon>
    </lineage>
</organism>
<accession>A0A143PVI7</accession>
<feature type="domain" description="TonB-dependent transporter Oar-like beta-barrel" evidence="6">
    <location>
        <begin position="484"/>
        <end position="867"/>
    </location>
</feature>
<keyword evidence="2" id="KW-0472">Membrane</keyword>
<evidence type="ECO:0000256" key="3">
    <source>
        <dbReference type="ARBA" id="ARBA00023237"/>
    </source>
</evidence>
<dbReference type="SUPFAM" id="SSF56935">
    <property type="entry name" value="Porins"/>
    <property type="match status" value="1"/>
</dbReference>
<feature type="chain" id="PRO_5007512048" evidence="4">
    <location>
        <begin position="24"/>
        <end position="979"/>
    </location>
</feature>
<dbReference type="Gene3D" id="2.40.170.20">
    <property type="entry name" value="TonB-dependent receptor, beta-barrel domain"/>
    <property type="match status" value="1"/>
</dbReference>
<feature type="signal peptide" evidence="4">
    <location>
        <begin position="1"/>
        <end position="23"/>
    </location>
</feature>
<dbReference type="AlphaFoldDB" id="A0A143PVI7"/>
<dbReference type="PATRIC" id="fig|1813736.3.peg.6291"/>
<evidence type="ECO:0000256" key="1">
    <source>
        <dbReference type="ARBA" id="ARBA00004442"/>
    </source>
</evidence>
<dbReference type="EMBL" id="CP015136">
    <property type="protein sequence ID" value="AMY12705.1"/>
    <property type="molecule type" value="Genomic_DNA"/>
</dbReference>
<dbReference type="InterPro" id="IPR037066">
    <property type="entry name" value="Plug_dom_sf"/>
</dbReference>
<evidence type="ECO:0000256" key="4">
    <source>
        <dbReference type="SAM" id="SignalP"/>
    </source>
</evidence>
<dbReference type="Pfam" id="PF13620">
    <property type="entry name" value="CarboxypepD_reg"/>
    <property type="match status" value="1"/>
</dbReference>
<dbReference type="Pfam" id="PF25183">
    <property type="entry name" value="OMP_b-brl_4"/>
    <property type="match status" value="1"/>
</dbReference>
<dbReference type="Proteomes" id="UP000076079">
    <property type="component" value="Chromosome"/>
</dbReference>